<evidence type="ECO:0000313" key="2">
    <source>
        <dbReference type="Proteomes" id="UP000633278"/>
    </source>
</evidence>
<dbReference type="RefSeq" id="WP_188597614.1">
    <property type="nucleotide sequence ID" value="NZ_BMJW01000001.1"/>
</dbReference>
<organism evidence="1 2">
    <name type="scientific">Polaribacter pacificus</name>
    <dbReference type="NCBI Taxonomy" id="1775173"/>
    <lineage>
        <taxon>Bacteria</taxon>
        <taxon>Pseudomonadati</taxon>
        <taxon>Bacteroidota</taxon>
        <taxon>Flavobacteriia</taxon>
        <taxon>Flavobacteriales</taxon>
        <taxon>Flavobacteriaceae</taxon>
    </lineage>
</organism>
<keyword evidence="2" id="KW-1185">Reference proteome</keyword>
<gene>
    <name evidence="1" type="ORF">GCM10011416_04190</name>
</gene>
<protein>
    <submittedName>
        <fullName evidence="1">Uncharacterized protein</fullName>
    </submittedName>
</protein>
<dbReference type="EMBL" id="BMJW01000001">
    <property type="protein sequence ID" value="GGG90849.1"/>
    <property type="molecule type" value="Genomic_DNA"/>
</dbReference>
<dbReference type="AlphaFoldDB" id="A0A917HWI6"/>
<reference evidence="1" key="1">
    <citation type="journal article" date="2014" name="Int. J. Syst. Evol. Microbiol.">
        <title>Complete genome sequence of Corynebacterium casei LMG S-19264T (=DSM 44701T), isolated from a smear-ripened cheese.</title>
        <authorList>
            <consortium name="US DOE Joint Genome Institute (JGI-PGF)"/>
            <person name="Walter F."/>
            <person name="Albersmeier A."/>
            <person name="Kalinowski J."/>
            <person name="Ruckert C."/>
        </authorList>
    </citation>
    <scope>NUCLEOTIDE SEQUENCE</scope>
    <source>
        <strain evidence="1">CGMCC 1.15763</strain>
    </source>
</reference>
<evidence type="ECO:0000313" key="1">
    <source>
        <dbReference type="EMBL" id="GGG90849.1"/>
    </source>
</evidence>
<name>A0A917HWI6_9FLAO</name>
<dbReference type="Proteomes" id="UP000633278">
    <property type="component" value="Unassembled WGS sequence"/>
</dbReference>
<reference evidence="1" key="2">
    <citation type="submission" date="2020-09" db="EMBL/GenBank/DDBJ databases">
        <authorList>
            <person name="Sun Q."/>
            <person name="Zhou Y."/>
        </authorList>
    </citation>
    <scope>NUCLEOTIDE SEQUENCE</scope>
    <source>
        <strain evidence="1">CGMCC 1.15763</strain>
    </source>
</reference>
<proteinExistence type="predicted"/>
<sequence>MYYSLQIKTFAQKIYYENKSKFNKRAYIIMFLFISILSFNSCSEDDADYLVKDDINLSQSILLNKNELNDISTQLDLLNQEYKANLINRLIFEQKAEKLIQPIINSGKLLKEQFFTNIDFSDFSLEEKEKILNYTETNFTQLVFFLSITKLHSNTTYRNNNRFNAKIMPKWLQCLLQVVGITGAAQGVYNMTKGLALHATESAAVITTKELAVLMGKLGFRALSYIGLVYTLAEYGI</sequence>
<comment type="caution">
    <text evidence="1">The sequence shown here is derived from an EMBL/GenBank/DDBJ whole genome shotgun (WGS) entry which is preliminary data.</text>
</comment>
<accession>A0A917HWI6</accession>